<dbReference type="EMBL" id="CP051428">
    <property type="protein sequence ID" value="QJC53678.1"/>
    <property type="molecule type" value="Genomic_DNA"/>
</dbReference>
<gene>
    <name evidence="4" type="ORF">HGI30_20515</name>
</gene>
<dbReference type="GO" id="GO:0018773">
    <property type="term" value="F:acetylpyruvate hydrolase activity"/>
    <property type="evidence" value="ECO:0007669"/>
    <property type="project" value="TreeGrafter"/>
</dbReference>
<dbReference type="GO" id="GO:0046872">
    <property type="term" value="F:metal ion binding"/>
    <property type="evidence" value="ECO:0007669"/>
    <property type="project" value="UniProtKB-KW"/>
</dbReference>
<evidence type="ECO:0000259" key="3">
    <source>
        <dbReference type="Pfam" id="PF01557"/>
    </source>
</evidence>
<dbReference type="InterPro" id="IPR036663">
    <property type="entry name" value="Fumarylacetoacetase_C_sf"/>
</dbReference>
<keyword evidence="4" id="KW-0378">Hydrolase</keyword>
<dbReference type="Gene3D" id="3.90.850.10">
    <property type="entry name" value="Fumarylacetoacetase-like, C-terminal domain"/>
    <property type="match status" value="1"/>
</dbReference>
<evidence type="ECO:0000313" key="5">
    <source>
        <dbReference type="Proteomes" id="UP000502136"/>
    </source>
</evidence>
<dbReference type="AlphaFoldDB" id="A0A6H2H2W6"/>
<evidence type="ECO:0000256" key="2">
    <source>
        <dbReference type="ARBA" id="ARBA00022723"/>
    </source>
</evidence>
<evidence type="ECO:0000256" key="1">
    <source>
        <dbReference type="ARBA" id="ARBA00010211"/>
    </source>
</evidence>
<dbReference type="PANTHER" id="PTHR11820:SF7">
    <property type="entry name" value="ACYLPYRUVASE FAHD1, MITOCHONDRIAL"/>
    <property type="match status" value="1"/>
</dbReference>
<name>A0A6H2H2W6_9BACL</name>
<keyword evidence="2" id="KW-0479">Metal-binding</keyword>
<comment type="similarity">
    <text evidence="1">Belongs to the FAH family.</text>
</comment>
<organism evidence="4 5">
    <name type="scientific">Paenibacillus albicereus</name>
    <dbReference type="NCBI Taxonomy" id="2726185"/>
    <lineage>
        <taxon>Bacteria</taxon>
        <taxon>Bacillati</taxon>
        <taxon>Bacillota</taxon>
        <taxon>Bacilli</taxon>
        <taxon>Bacillales</taxon>
        <taxon>Paenibacillaceae</taxon>
        <taxon>Paenibacillus</taxon>
    </lineage>
</organism>
<feature type="domain" description="Fumarylacetoacetase-like C-terminal" evidence="3">
    <location>
        <begin position="17"/>
        <end position="202"/>
    </location>
</feature>
<reference evidence="4 5" key="1">
    <citation type="submission" date="2020-04" db="EMBL/GenBank/DDBJ databases">
        <title>Novel Paenibacillus strain UniB2 isolated from commercial digestive syrup.</title>
        <authorList>
            <person name="Thorat V."/>
            <person name="Kirdat K."/>
            <person name="Tiwarekar B."/>
            <person name="Yadav A."/>
        </authorList>
    </citation>
    <scope>NUCLEOTIDE SEQUENCE [LARGE SCALE GENOMIC DNA]</scope>
    <source>
        <strain evidence="4 5">UniB2</strain>
    </source>
</reference>
<evidence type="ECO:0000313" key="4">
    <source>
        <dbReference type="EMBL" id="QJC53678.1"/>
    </source>
</evidence>
<dbReference type="KEGG" id="palr:HGI30_20515"/>
<dbReference type="RefSeq" id="WP_168909213.1">
    <property type="nucleotide sequence ID" value="NZ_CP051428.1"/>
</dbReference>
<dbReference type="SUPFAM" id="SSF56529">
    <property type="entry name" value="FAH"/>
    <property type="match status" value="1"/>
</dbReference>
<keyword evidence="5" id="KW-1185">Reference proteome</keyword>
<accession>A0A6H2H2W6</accession>
<dbReference type="PANTHER" id="PTHR11820">
    <property type="entry name" value="ACYLPYRUVASE"/>
    <property type="match status" value="1"/>
</dbReference>
<dbReference type="Proteomes" id="UP000502136">
    <property type="component" value="Chromosome"/>
</dbReference>
<sequence length="219" mass="23949">MTTPSLQDYSQESIRNIYCIGRNYRLHALELGNEVPKSPMVFTKPTHALVPMDGREVELPGMEGEVHFELEIVLRAGRDWEPGVTADELFDAMALGLDLTLRDVQSRLKDKGHPWLAAKGFLGSSPLGPWLPYPGLEGLRSADFSLLRGAEVAQLGNAADMIFDPDVLAEHIGSRYGLRRGDVIYTGTPAGVAALLDGETLTALWNGDPAGSLQVRLRR</sequence>
<dbReference type="Pfam" id="PF01557">
    <property type="entry name" value="FAA_hydrolase"/>
    <property type="match status" value="1"/>
</dbReference>
<proteinExistence type="inferred from homology"/>
<protein>
    <submittedName>
        <fullName evidence="4">Fumarylacetoacetate hydrolase family protein</fullName>
    </submittedName>
</protein>
<dbReference type="InterPro" id="IPR011234">
    <property type="entry name" value="Fumarylacetoacetase-like_C"/>
</dbReference>